<feature type="transmembrane region" description="Helical" evidence="8">
    <location>
        <begin position="95"/>
        <end position="124"/>
    </location>
</feature>
<evidence type="ECO:0000256" key="1">
    <source>
        <dbReference type="ARBA" id="ARBA00004127"/>
    </source>
</evidence>
<evidence type="ECO:0000256" key="2">
    <source>
        <dbReference type="ARBA" id="ARBA00022692"/>
    </source>
</evidence>
<keyword evidence="3 9" id="KW-0732">Signal</keyword>
<evidence type="ECO:0000256" key="6">
    <source>
        <dbReference type="ARBA" id="ARBA00029467"/>
    </source>
</evidence>
<evidence type="ECO:0000256" key="8">
    <source>
        <dbReference type="SAM" id="Phobius"/>
    </source>
</evidence>
<comment type="caution">
    <text evidence="10">The sequence shown here is derived from an EMBL/GenBank/DDBJ whole genome shotgun (WGS) entry which is preliminary data.</text>
</comment>
<comment type="subcellular location">
    <subcellularLocation>
        <location evidence="1">Endomembrane system</location>
        <topology evidence="1">Multi-pass membrane protein</topology>
    </subcellularLocation>
</comment>
<reference evidence="10 11" key="1">
    <citation type="journal article" date="2020" name="Nat. Commun.">
        <title>Genome of Tripterygium wilfordii and identification of cytochrome P450 involved in triptolide biosynthesis.</title>
        <authorList>
            <person name="Tu L."/>
            <person name="Su P."/>
            <person name="Zhang Z."/>
            <person name="Gao L."/>
            <person name="Wang J."/>
            <person name="Hu T."/>
            <person name="Zhou J."/>
            <person name="Zhang Y."/>
            <person name="Zhao Y."/>
            <person name="Liu Y."/>
            <person name="Song Y."/>
            <person name="Tong Y."/>
            <person name="Lu Y."/>
            <person name="Yang J."/>
            <person name="Xu C."/>
            <person name="Jia M."/>
            <person name="Peters R.J."/>
            <person name="Huang L."/>
            <person name="Gao W."/>
        </authorList>
    </citation>
    <scope>NUCLEOTIDE SEQUENCE [LARGE SCALE GENOMIC DNA]</scope>
    <source>
        <strain evidence="11">cv. XIE 37</strain>
        <tissue evidence="10">Leaf</tissue>
    </source>
</reference>
<evidence type="ECO:0000256" key="5">
    <source>
        <dbReference type="ARBA" id="ARBA00023136"/>
    </source>
</evidence>
<dbReference type="InterPro" id="IPR052222">
    <property type="entry name" value="DESIGUAL"/>
</dbReference>
<dbReference type="Pfam" id="PF06749">
    <property type="entry name" value="DUF1218"/>
    <property type="match status" value="1"/>
</dbReference>
<dbReference type="GO" id="GO:0012505">
    <property type="term" value="C:endomembrane system"/>
    <property type="evidence" value="ECO:0007669"/>
    <property type="project" value="UniProtKB-SubCell"/>
</dbReference>
<dbReference type="InterPro" id="IPR009606">
    <property type="entry name" value="DEAL/Modifying_wall_lignin1/2"/>
</dbReference>
<dbReference type="Proteomes" id="UP000593562">
    <property type="component" value="Unassembled WGS sequence"/>
</dbReference>
<accession>A0A7J7C3I7</accession>
<evidence type="ECO:0000313" key="11">
    <source>
        <dbReference type="Proteomes" id="UP000593562"/>
    </source>
</evidence>
<protein>
    <submittedName>
        <fullName evidence="10">Uncharacterized protein</fullName>
    </submittedName>
</protein>
<feature type="signal peptide" evidence="9">
    <location>
        <begin position="1"/>
        <end position="21"/>
    </location>
</feature>
<gene>
    <name evidence="10" type="ORF">HS088_TW21G00473</name>
</gene>
<sequence>MALILILMIVMVLDFVAFALALVAEQWRSTAKVMIHEEWNFGFQGGYSYCVYDSNMSTVLGITASALLLASQVLTLKPSCWCCNRKTWNSKGSSAFATVLLIICWLTFFIAEACLLVGSVIIAYRTKEKIILSAPDTLHCQTLRKGVFEAGASFVLLTSLASKSYHVCYADPNEDLQTNDNGENSEKLVGDLHNASVR</sequence>
<keyword evidence="5 8" id="KW-0472">Membrane</keyword>
<evidence type="ECO:0000313" key="10">
    <source>
        <dbReference type="EMBL" id="KAF5728326.1"/>
    </source>
</evidence>
<keyword evidence="4 8" id="KW-1133">Transmembrane helix</keyword>
<evidence type="ECO:0000256" key="7">
    <source>
        <dbReference type="SAM" id="MobiDB-lite"/>
    </source>
</evidence>
<dbReference type="InParanoid" id="A0A7J7C3I7"/>
<evidence type="ECO:0000256" key="3">
    <source>
        <dbReference type="ARBA" id="ARBA00022729"/>
    </source>
</evidence>
<evidence type="ECO:0000256" key="9">
    <source>
        <dbReference type="SAM" id="SignalP"/>
    </source>
</evidence>
<feature type="region of interest" description="Disordered" evidence="7">
    <location>
        <begin position="176"/>
        <end position="198"/>
    </location>
</feature>
<name>A0A7J7C3I7_TRIWF</name>
<keyword evidence="2 8" id="KW-0812">Transmembrane</keyword>
<dbReference type="EMBL" id="JAAARO010000021">
    <property type="protein sequence ID" value="KAF5728326.1"/>
    <property type="molecule type" value="Genomic_DNA"/>
</dbReference>
<organism evidence="10 11">
    <name type="scientific">Tripterygium wilfordii</name>
    <name type="common">Thunder God vine</name>
    <dbReference type="NCBI Taxonomy" id="458696"/>
    <lineage>
        <taxon>Eukaryota</taxon>
        <taxon>Viridiplantae</taxon>
        <taxon>Streptophyta</taxon>
        <taxon>Embryophyta</taxon>
        <taxon>Tracheophyta</taxon>
        <taxon>Spermatophyta</taxon>
        <taxon>Magnoliopsida</taxon>
        <taxon>eudicotyledons</taxon>
        <taxon>Gunneridae</taxon>
        <taxon>Pentapetalae</taxon>
        <taxon>rosids</taxon>
        <taxon>fabids</taxon>
        <taxon>Celastrales</taxon>
        <taxon>Celastraceae</taxon>
        <taxon>Tripterygium</taxon>
    </lineage>
</organism>
<proteinExistence type="inferred from homology"/>
<dbReference type="PANTHER" id="PTHR31769">
    <property type="entry name" value="OS07G0462200 PROTEIN-RELATED"/>
    <property type="match status" value="1"/>
</dbReference>
<evidence type="ECO:0000256" key="4">
    <source>
        <dbReference type="ARBA" id="ARBA00022989"/>
    </source>
</evidence>
<keyword evidence="11" id="KW-1185">Reference proteome</keyword>
<feature type="chain" id="PRO_5029889667" evidence="9">
    <location>
        <begin position="22"/>
        <end position="198"/>
    </location>
</feature>
<dbReference type="AlphaFoldDB" id="A0A7J7C3I7"/>
<comment type="similarity">
    <text evidence="6">Belongs to the DESIGUAL family.</text>
</comment>